<dbReference type="EMBL" id="CP060202">
    <property type="protein sequence ID" value="QNH61100.1"/>
    <property type="molecule type" value="Genomic_DNA"/>
</dbReference>
<evidence type="ECO:0008006" key="4">
    <source>
        <dbReference type="Google" id="ProtNLM"/>
    </source>
</evidence>
<name>A0A7G7W407_9BACT</name>
<proteinExistence type="predicted"/>
<feature type="signal peptide" evidence="1">
    <location>
        <begin position="1"/>
        <end position="21"/>
    </location>
</feature>
<dbReference type="KEGG" id="hsk:H4317_13070"/>
<dbReference type="RefSeq" id="WP_185887030.1">
    <property type="nucleotide sequence ID" value="NZ_CP060202.1"/>
</dbReference>
<organism evidence="2 3">
    <name type="scientific">Hymenobacter sediminicola</name>
    <dbReference type="NCBI Taxonomy" id="2761579"/>
    <lineage>
        <taxon>Bacteria</taxon>
        <taxon>Pseudomonadati</taxon>
        <taxon>Bacteroidota</taxon>
        <taxon>Cytophagia</taxon>
        <taxon>Cytophagales</taxon>
        <taxon>Hymenobacteraceae</taxon>
        <taxon>Hymenobacter</taxon>
    </lineage>
</organism>
<evidence type="ECO:0000256" key="1">
    <source>
        <dbReference type="SAM" id="SignalP"/>
    </source>
</evidence>
<dbReference type="Proteomes" id="UP000515489">
    <property type="component" value="Chromosome"/>
</dbReference>
<dbReference type="AlphaFoldDB" id="A0A7G7W407"/>
<evidence type="ECO:0000313" key="3">
    <source>
        <dbReference type="Proteomes" id="UP000515489"/>
    </source>
</evidence>
<keyword evidence="1" id="KW-0732">Signal</keyword>
<sequence length="221" mass="23619">MRRQFYLSVFLLAASLSSPLASLGQATAEPAAPSVAEAAPAPDFRPATLFKLGTGFTRGLTIGGFMGTAIPIVAGVERQVAPAWSAYGNVSSGWRIGARTAAPERGTRAAYITELGLDLGVRHYYNKEKRQAAGRASGPMVGNYVALQATTSFTPYYAPKLYHEVSALSVLWGTQHRLGGHGLLDAYVGPGIETRRLGMRRHDGLSVRPHLQVGIKLSLVR</sequence>
<reference evidence="2 3" key="1">
    <citation type="submission" date="2020-08" db="EMBL/GenBank/DDBJ databases">
        <title>Hymenobacter sp. S2-20-2 genome sequencing.</title>
        <authorList>
            <person name="Jin L."/>
        </authorList>
    </citation>
    <scope>NUCLEOTIDE SEQUENCE [LARGE SCALE GENOMIC DNA]</scope>
    <source>
        <strain evidence="2 3">S2-20-2</strain>
    </source>
</reference>
<keyword evidence="3" id="KW-1185">Reference proteome</keyword>
<evidence type="ECO:0000313" key="2">
    <source>
        <dbReference type="EMBL" id="QNH61100.1"/>
    </source>
</evidence>
<feature type="chain" id="PRO_5028957109" description="DUF3575 domain-containing protein" evidence="1">
    <location>
        <begin position="22"/>
        <end position="221"/>
    </location>
</feature>
<accession>A0A7G7W407</accession>
<gene>
    <name evidence="2" type="ORF">H4317_13070</name>
</gene>
<protein>
    <recommendedName>
        <fullName evidence="4">DUF3575 domain-containing protein</fullName>
    </recommendedName>
</protein>